<reference evidence="3" key="1">
    <citation type="submission" date="2021-01" db="EMBL/GenBank/DDBJ databases">
        <authorList>
            <person name="Corre E."/>
            <person name="Pelletier E."/>
            <person name="Niang G."/>
            <person name="Scheremetjew M."/>
            <person name="Finn R."/>
            <person name="Kale V."/>
            <person name="Holt S."/>
            <person name="Cochrane G."/>
            <person name="Meng A."/>
            <person name="Brown T."/>
            <person name="Cohen L."/>
        </authorList>
    </citation>
    <scope>NUCLEOTIDE SEQUENCE</scope>
    <source>
        <strain evidence="3">CCMP1320</strain>
    </source>
</reference>
<organism evidence="3">
    <name type="scientific">Dunaliella tertiolecta</name>
    <name type="common">Green alga</name>
    <dbReference type="NCBI Taxonomy" id="3047"/>
    <lineage>
        <taxon>Eukaryota</taxon>
        <taxon>Viridiplantae</taxon>
        <taxon>Chlorophyta</taxon>
        <taxon>core chlorophytes</taxon>
        <taxon>Chlorophyceae</taxon>
        <taxon>CS clade</taxon>
        <taxon>Chlamydomonadales</taxon>
        <taxon>Dunaliellaceae</taxon>
        <taxon>Dunaliella</taxon>
    </lineage>
</organism>
<dbReference type="InterPro" id="IPR044237">
    <property type="entry name" value="ATXR2-like"/>
</dbReference>
<sequence>MAATNNIQRHLPSVLLQIPPLDVSRPYLQQIARDVSNDNVRVQDAGSGKGKGIFASKEFSEGDVIFRECPLVAMQHNESSKETTVCAHSHVFVGSVEQLIAKSLVNVIESAAALAAQGDHDKARDSDDEDGVEDEEAEELQQRMELINQHVSTAEIEQLQTGALKLPLSERMQLPEPIPCRGGCHALYSSAAAEEAAWQQQHCLLCPGTPAAAPTAGPSSSSGAGGSSTRSAASHHHPPHNPCGSGSAAAGSSHTGSATLDCQYGLEVDRASLGMFYDHAARTNDIFVLVAKAVAMTALRAMHILQGHQPMQQQQQQHLGVRQEVQQGGSSAVSGSAGAPGSVSAGYVEWGLSQLKGSLQGDHGTSTSLPSSSSTAACTPGMAEAALLEAWMPLSMGWKRLWWESVAVPEDVEDEQAFRQQLKELTAESLELMKPAWPGVAALFPALMSMEVWGGLVGMFELNNLAMAVPSPVEDYFLLVDGLPEPEKAACQQSTQKWLDALDKWYDVPAQGTGFMALQSCANHSCEPNAATEGEGTGLTAVYARRAIKEGEEITITYIEEDGDEDGTGKALSFKQRQAALRDYGFKCQCTLCLRDAAKAPKKPSRSGVKTGRR</sequence>
<dbReference type="PANTHER" id="PTHR47436">
    <property type="entry name" value="HISTONE-LYSINE N-METHYLTRANSFERASE ATXR2"/>
    <property type="match status" value="1"/>
</dbReference>
<feature type="compositionally biased region" description="Low complexity" evidence="1">
    <location>
        <begin position="210"/>
        <end position="232"/>
    </location>
</feature>
<feature type="region of interest" description="Disordered" evidence="1">
    <location>
        <begin position="210"/>
        <end position="252"/>
    </location>
</feature>
<proteinExistence type="predicted"/>
<dbReference type="CDD" id="cd20071">
    <property type="entry name" value="SET_SMYD"/>
    <property type="match status" value="1"/>
</dbReference>
<evidence type="ECO:0000256" key="1">
    <source>
        <dbReference type="SAM" id="MobiDB-lite"/>
    </source>
</evidence>
<dbReference type="PROSITE" id="PS50280">
    <property type="entry name" value="SET"/>
    <property type="match status" value="1"/>
</dbReference>
<dbReference type="SUPFAM" id="SSF82199">
    <property type="entry name" value="SET domain"/>
    <property type="match status" value="1"/>
</dbReference>
<feature type="domain" description="SET" evidence="2">
    <location>
        <begin position="38"/>
        <end position="559"/>
    </location>
</feature>
<feature type="compositionally biased region" description="Acidic residues" evidence="1">
    <location>
        <begin position="126"/>
        <end position="139"/>
    </location>
</feature>
<dbReference type="InterPro" id="IPR046341">
    <property type="entry name" value="SET_dom_sf"/>
</dbReference>
<dbReference type="Pfam" id="PF00856">
    <property type="entry name" value="SET"/>
    <property type="match status" value="1"/>
</dbReference>
<accession>A0A7S3VR10</accession>
<dbReference type="AlphaFoldDB" id="A0A7S3VR10"/>
<dbReference type="Gene3D" id="2.170.270.10">
    <property type="entry name" value="SET domain"/>
    <property type="match status" value="1"/>
</dbReference>
<dbReference type="EMBL" id="HBIP01028291">
    <property type="protein sequence ID" value="CAE0502053.1"/>
    <property type="molecule type" value="Transcribed_RNA"/>
</dbReference>
<feature type="region of interest" description="Disordered" evidence="1">
    <location>
        <begin position="310"/>
        <end position="338"/>
    </location>
</feature>
<feature type="region of interest" description="Disordered" evidence="1">
    <location>
        <begin position="116"/>
        <end position="139"/>
    </location>
</feature>
<dbReference type="GO" id="GO:0008168">
    <property type="term" value="F:methyltransferase activity"/>
    <property type="evidence" value="ECO:0007669"/>
    <property type="project" value="InterPro"/>
</dbReference>
<name>A0A7S3VR10_DUNTE</name>
<dbReference type="InterPro" id="IPR001214">
    <property type="entry name" value="SET_dom"/>
</dbReference>
<protein>
    <recommendedName>
        <fullName evidence="2">SET domain-containing protein</fullName>
    </recommendedName>
</protein>
<dbReference type="PANTHER" id="PTHR47436:SF1">
    <property type="entry name" value="SET DOMAIN-CONTAINING PROTEIN"/>
    <property type="match status" value="1"/>
</dbReference>
<dbReference type="SMART" id="SM00317">
    <property type="entry name" value="SET"/>
    <property type="match status" value="1"/>
</dbReference>
<evidence type="ECO:0000259" key="2">
    <source>
        <dbReference type="PROSITE" id="PS50280"/>
    </source>
</evidence>
<gene>
    <name evidence="3" type="ORF">DTER00134_LOCUS17126</name>
</gene>
<evidence type="ECO:0000313" key="3">
    <source>
        <dbReference type="EMBL" id="CAE0502053.1"/>
    </source>
</evidence>